<sequence>MIWLFLRITGFLAYFYFTWAVIAGFLRKSNVPKKRKNLLFHMHTNAGWYGLFALTAHFLLVAADTYVNFPLLTLIVPFSTQDRSLYLSLGIIASYLFIIVLFTSDVYLTTMHRTLWKWLHFLTVPAWLLALSHSLGIGSDTFRPIILGFYMITSLSVLFALGYRINKRKMNTSGKGE</sequence>
<dbReference type="AlphaFoldDB" id="A0A917G0N6"/>
<keyword evidence="1" id="KW-0472">Membrane</keyword>
<evidence type="ECO:0000256" key="1">
    <source>
        <dbReference type="SAM" id="Phobius"/>
    </source>
</evidence>
<feature type="transmembrane region" description="Helical" evidence="1">
    <location>
        <begin position="86"/>
        <end position="108"/>
    </location>
</feature>
<organism evidence="2 3">
    <name type="scientific">Lysinibacillus alkalisoli</name>
    <dbReference type="NCBI Taxonomy" id="1911548"/>
    <lineage>
        <taxon>Bacteria</taxon>
        <taxon>Bacillati</taxon>
        <taxon>Bacillota</taxon>
        <taxon>Bacilli</taxon>
        <taxon>Bacillales</taxon>
        <taxon>Bacillaceae</taxon>
        <taxon>Lysinibacillus</taxon>
    </lineage>
</organism>
<dbReference type="Proteomes" id="UP000616608">
    <property type="component" value="Unassembled WGS sequence"/>
</dbReference>
<feature type="transmembrane region" description="Helical" evidence="1">
    <location>
        <begin position="145"/>
        <end position="165"/>
    </location>
</feature>
<keyword evidence="1" id="KW-0812">Transmembrane</keyword>
<gene>
    <name evidence="2" type="ORF">GCM10007425_08680</name>
</gene>
<evidence type="ECO:0000313" key="2">
    <source>
        <dbReference type="EMBL" id="GGG16600.1"/>
    </source>
</evidence>
<feature type="transmembrane region" description="Helical" evidence="1">
    <location>
        <begin position="6"/>
        <end position="26"/>
    </location>
</feature>
<evidence type="ECO:0000313" key="3">
    <source>
        <dbReference type="Proteomes" id="UP000616608"/>
    </source>
</evidence>
<proteinExistence type="predicted"/>
<reference evidence="2" key="1">
    <citation type="journal article" date="2014" name="Int. J. Syst. Evol. Microbiol.">
        <title>Complete genome sequence of Corynebacterium casei LMG S-19264T (=DSM 44701T), isolated from a smear-ripened cheese.</title>
        <authorList>
            <consortium name="US DOE Joint Genome Institute (JGI-PGF)"/>
            <person name="Walter F."/>
            <person name="Albersmeier A."/>
            <person name="Kalinowski J."/>
            <person name="Ruckert C."/>
        </authorList>
    </citation>
    <scope>NUCLEOTIDE SEQUENCE</scope>
    <source>
        <strain evidence="2">CGMCC 1.15760</strain>
    </source>
</reference>
<keyword evidence="3" id="KW-1185">Reference proteome</keyword>
<reference evidence="2" key="2">
    <citation type="submission" date="2020-09" db="EMBL/GenBank/DDBJ databases">
        <authorList>
            <person name="Sun Q."/>
            <person name="Zhou Y."/>
        </authorList>
    </citation>
    <scope>NUCLEOTIDE SEQUENCE</scope>
    <source>
        <strain evidence="2">CGMCC 1.15760</strain>
    </source>
</reference>
<accession>A0A917G0N6</accession>
<keyword evidence="1" id="KW-1133">Transmembrane helix</keyword>
<feature type="transmembrane region" description="Helical" evidence="1">
    <location>
        <begin position="46"/>
        <end position="66"/>
    </location>
</feature>
<feature type="transmembrane region" description="Helical" evidence="1">
    <location>
        <begin position="115"/>
        <end position="133"/>
    </location>
</feature>
<comment type="caution">
    <text evidence="2">The sequence shown here is derived from an EMBL/GenBank/DDBJ whole genome shotgun (WGS) entry which is preliminary data.</text>
</comment>
<evidence type="ECO:0008006" key="4">
    <source>
        <dbReference type="Google" id="ProtNLM"/>
    </source>
</evidence>
<protein>
    <recommendedName>
        <fullName evidence="4">Ferric oxidoreductase domain-containing protein</fullName>
    </recommendedName>
</protein>
<name>A0A917G0N6_9BACI</name>
<dbReference type="EMBL" id="BMJT01000002">
    <property type="protein sequence ID" value="GGG16600.1"/>
    <property type="molecule type" value="Genomic_DNA"/>
</dbReference>